<sequence>MASEVDIEKLEISKNLLQMNFMKRTLIAKEKLATPKKLDDLPTEEDFQFTLPKSVRESLSQRLAVVSKNPVVRHVPGRTINTNVGLRVSYGGFNPYLSGASVEPTTPIETKEPQVRAKYSGRKLISGHKRKHEADRIVDSQVNSKQYLGPYKCRCLLDALANWPATIDSSTPVCPKNASQAAKK</sequence>
<evidence type="ECO:0000313" key="2">
    <source>
        <dbReference type="Proteomes" id="UP000267029"/>
    </source>
</evidence>
<accession>A0A0R3ULG9</accession>
<dbReference type="AlphaFoldDB" id="A0A0R3ULG9"/>
<gene>
    <name evidence="1" type="ORF">MCOS_LOCUS8523</name>
</gene>
<proteinExistence type="predicted"/>
<dbReference type="EMBL" id="UXSR01005526">
    <property type="protein sequence ID" value="VDD82520.1"/>
    <property type="molecule type" value="Genomic_DNA"/>
</dbReference>
<keyword evidence="2" id="KW-1185">Reference proteome</keyword>
<dbReference type="Proteomes" id="UP000267029">
    <property type="component" value="Unassembled WGS sequence"/>
</dbReference>
<organism evidence="1 2">
    <name type="scientific">Mesocestoides corti</name>
    <name type="common">Flatworm</name>
    <dbReference type="NCBI Taxonomy" id="53468"/>
    <lineage>
        <taxon>Eukaryota</taxon>
        <taxon>Metazoa</taxon>
        <taxon>Spiralia</taxon>
        <taxon>Lophotrochozoa</taxon>
        <taxon>Platyhelminthes</taxon>
        <taxon>Cestoda</taxon>
        <taxon>Eucestoda</taxon>
        <taxon>Cyclophyllidea</taxon>
        <taxon>Mesocestoididae</taxon>
        <taxon>Mesocestoides</taxon>
    </lineage>
</organism>
<reference evidence="1 2" key="1">
    <citation type="submission" date="2018-10" db="EMBL/GenBank/DDBJ databases">
        <authorList>
            <consortium name="Pathogen Informatics"/>
        </authorList>
    </citation>
    <scope>NUCLEOTIDE SEQUENCE [LARGE SCALE GENOMIC DNA]</scope>
</reference>
<name>A0A0R3ULG9_MESCO</name>
<protein>
    <submittedName>
        <fullName evidence="1">Uncharacterized protein</fullName>
    </submittedName>
</protein>
<evidence type="ECO:0000313" key="1">
    <source>
        <dbReference type="EMBL" id="VDD82520.1"/>
    </source>
</evidence>
<dbReference type="OrthoDB" id="6282549at2759"/>